<dbReference type="SUPFAM" id="SSF53590">
    <property type="entry name" value="Nucleoside hydrolase"/>
    <property type="match status" value="1"/>
</dbReference>
<dbReference type="InterPro" id="IPR001910">
    <property type="entry name" value="Inosine/uridine_hydrolase_dom"/>
</dbReference>
<dbReference type="InterPro" id="IPR052775">
    <property type="entry name" value="IUN_hydrolase"/>
</dbReference>
<evidence type="ECO:0000259" key="1">
    <source>
        <dbReference type="Pfam" id="PF01156"/>
    </source>
</evidence>
<organism evidence="2 3">
    <name type="scientific">Caulobacter vibrioides OR37</name>
    <dbReference type="NCBI Taxonomy" id="1292034"/>
    <lineage>
        <taxon>Bacteria</taxon>
        <taxon>Pseudomonadati</taxon>
        <taxon>Pseudomonadota</taxon>
        <taxon>Alphaproteobacteria</taxon>
        <taxon>Caulobacterales</taxon>
        <taxon>Caulobacteraceae</taxon>
        <taxon>Caulobacter</taxon>
    </lineage>
</organism>
<dbReference type="PATRIC" id="fig|1292034.3.peg.153"/>
<reference evidence="2 3" key="1">
    <citation type="journal article" date="2013" name="Genome Announc.">
        <title>Draft Genome Sequence for Caulobacter sp. Strain OR37, a Bacterium Tolerant to Heavy Metals.</title>
        <authorList>
            <person name="Utturkar S.M."/>
            <person name="Bollmann A."/>
            <person name="Brzoska R.M."/>
            <person name="Klingeman D.M."/>
            <person name="Epstein S.E."/>
            <person name="Palumbo A.V."/>
            <person name="Brown S.D."/>
        </authorList>
    </citation>
    <scope>NUCLEOTIDE SEQUENCE [LARGE SCALE GENOMIC DNA]</scope>
    <source>
        <strain evidence="2 3">OR37</strain>
    </source>
</reference>
<dbReference type="InterPro" id="IPR036452">
    <property type="entry name" value="Ribo_hydro-like"/>
</dbReference>
<dbReference type="eggNOG" id="COG1957">
    <property type="taxonomic scope" value="Bacteria"/>
</dbReference>
<dbReference type="AlphaFoldDB" id="R0D514"/>
<evidence type="ECO:0000313" key="2">
    <source>
        <dbReference type="EMBL" id="ENZ83651.1"/>
    </source>
</evidence>
<dbReference type="EMBL" id="APMP01000001">
    <property type="protein sequence ID" value="ENZ83651.1"/>
    <property type="molecule type" value="Genomic_DNA"/>
</dbReference>
<dbReference type="PANTHER" id="PTHR46190">
    <property type="entry name" value="SI:CH211-201H21.5-RELATED"/>
    <property type="match status" value="1"/>
</dbReference>
<accession>R0D514</accession>
<dbReference type="PANTHER" id="PTHR46190:SF1">
    <property type="entry name" value="SI:CH211-201H21.5"/>
    <property type="match status" value="1"/>
</dbReference>
<gene>
    <name evidence="2" type="ORF">OR37_00156</name>
</gene>
<feature type="domain" description="Inosine/uridine-preferring nucleoside hydrolase" evidence="1">
    <location>
        <begin position="15"/>
        <end position="323"/>
    </location>
</feature>
<protein>
    <submittedName>
        <fullName evidence="2">Inosine-uridine nucleoside N-ribohydrolase</fullName>
    </submittedName>
</protein>
<dbReference type="Gene3D" id="3.90.245.10">
    <property type="entry name" value="Ribonucleoside hydrolase-like"/>
    <property type="match status" value="1"/>
</dbReference>
<dbReference type="Proteomes" id="UP000013063">
    <property type="component" value="Unassembled WGS sequence"/>
</dbReference>
<dbReference type="Pfam" id="PF01156">
    <property type="entry name" value="IU_nuc_hydro"/>
    <property type="match status" value="1"/>
</dbReference>
<dbReference type="STRING" id="1292034.OR37_00156"/>
<name>R0D514_CAUVI</name>
<dbReference type="GO" id="GO:0016799">
    <property type="term" value="F:hydrolase activity, hydrolyzing N-glycosyl compounds"/>
    <property type="evidence" value="ECO:0007669"/>
    <property type="project" value="InterPro"/>
</dbReference>
<sequence length="331" mass="35506">MAKRAGSVQINAMRLIIDTDTAGDDVFSLMLALTRPGVSVEAITIAHGNVGFDQHAENALVTLEMCGRAGEVPVYLGAQGPFSRAPLDAAYVFGKDGMSDSGFARTAQRPADGHAVDELVRRIMAAPGEITLIAQAPLTNIALAYLREPRIAKALKHLWIMGGTDNGVGNVTPAAEYNFYVDPEAAKIVVNAGFNLTISTWTLTLRDGLWSTAQLAELEALGTDKARFFTDVNRASLAFARETEGLDGSLHPDALTCALALDERLILDAETCVVDVETMGELTRGYLSVSHAILPDIEVADPALKRREPNARVIKKIDQAGFFAAMKRALL</sequence>
<keyword evidence="3" id="KW-1185">Reference proteome</keyword>
<proteinExistence type="predicted"/>
<dbReference type="CDD" id="cd02649">
    <property type="entry name" value="nuc_hydro_CeIAG"/>
    <property type="match status" value="1"/>
</dbReference>
<evidence type="ECO:0000313" key="3">
    <source>
        <dbReference type="Proteomes" id="UP000013063"/>
    </source>
</evidence>
<comment type="caution">
    <text evidence="2">The sequence shown here is derived from an EMBL/GenBank/DDBJ whole genome shotgun (WGS) entry which is preliminary data.</text>
</comment>
<keyword evidence="2" id="KW-0378">Hydrolase</keyword>